<dbReference type="GO" id="GO:0005509">
    <property type="term" value="F:calcium ion binding"/>
    <property type="evidence" value="ECO:0007669"/>
    <property type="project" value="TreeGrafter"/>
</dbReference>
<sequence length="383" mass="43493">MPHRKAPHLLLLSIATVQLAHAQEFMPTPASPEACVAISNDAARLSCYDQALSRRVASPPAPDSPPQPPGKRQKQPLDTTLPKDTGVAKRTRPHANPPFQQDRYDSTIANAGNGSMLDSRWELAQDSKLGTFQLRGYKPMYLLPAFWTSRKNTLPTSPNPFNTVTRAEQLDSMEVKFQLSMKTKIAQNIFGDNGDLWATYTQSSRWQLYNARQSRPFRETDYEPELILAFRNDYSLFGWKGRMSAIQLTHQSNGQSDPLSRSWNRAILNIGLDRDNWALILRPWYRLPETRKQDNNPDIEDYMGRGDATLIYNHDGQELALMARHSLRGGDRAHGAVQLDWGFPISHLLRGHVQVFDGYGESMIDYNHRATYLGLGISLLEWF</sequence>
<keyword evidence="11 20" id="KW-0732">Signal</keyword>
<evidence type="ECO:0000256" key="6">
    <source>
        <dbReference type="ARBA" id="ARBA00013278"/>
    </source>
</evidence>
<dbReference type="GO" id="GO:0009279">
    <property type="term" value="C:cell outer membrane"/>
    <property type="evidence" value="ECO:0007669"/>
    <property type="project" value="UniProtKB-SubCell"/>
</dbReference>
<feature type="active site" description="Nucleophile" evidence="18">
    <location>
        <position position="252"/>
    </location>
</feature>
<keyword evidence="14 20" id="KW-0442">Lipid degradation</keyword>
<feature type="region of interest" description="Disordered" evidence="21">
    <location>
        <begin position="54"/>
        <end position="107"/>
    </location>
</feature>
<evidence type="ECO:0000256" key="9">
    <source>
        <dbReference type="ARBA" id="ARBA00022692"/>
    </source>
</evidence>
<dbReference type="eggNOG" id="COG2829">
    <property type="taxonomic scope" value="Bacteria"/>
</dbReference>
<accession>D2U8C8</accession>
<evidence type="ECO:0000313" key="22">
    <source>
        <dbReference type="EMBL" id="CBA15644.1"/>
    </source>
</evidence>
<dbReference type="STRING" id="380358.XALC_1129"/>
<gene>
    <name evidence="22" type="primary">pldA</name>
    <name evidence="22" type="ordered locus">XALc_1129</name>
</gene>
<dbReference type="InterPro" id="IPR036541">
    <property type="entry name" value="PLipase_A1_sf"/>
</dbReference>
<evidence type="ECO:0000256" key="7">
    <source>
        <dbReference type="ARBA" id="ARBA00021726"/>
    </source>
</evidence>
<comment type="cofactor">
    <cofactor evidence="20">
        <name>Ca(2+)</name>
        <dbReference type="ChEBI" id="CHEBI:29108"/>
    </cofactor>
    <text evidence="20">Binds 1 Ca(2+) ion per monomer. In the dimeric form the Ca(2+) is bound by different amino acids with binding of each Ca(2+) shared with ligands coming from each monomer. The Ca(2+) ion may have a role in catalysis.</text>
</comment>
<evidence type="ECO:0000256" key="17">
    <source>
        <dbReference type="ARBA" id="ARBA00023237"/>
    </source>
</evidence>
<feature type="signal peptide" evidence="20">
    <location>
        <begin position="1"/>
        <end position="22"/>
    </location>
</feature>
<comment type="subcellular location">
    <subcellularLocation>
        <location evidence="20">Cell outer membrane</location>
        <topology evidence="20">Multi-pass membrane protein</topology>
    </subcellularLocation>
    <text evidence="20">One of the very few enzymes located there.</text>
</comment>
<evidence type="ECO:0000256" key="4">
    <source>
        <dbReference type="ARBA" id="ARBA00011702"/>
    </source>
</evidence>
<feature type="chain" id="PRO_5019621309" description="Phospholipase A1" evidence="20">
    <location>
        <begin position="23"/>
        <end position="383"/>
    </location>
</feature>
<dbReference type="Pfam" id="PF02253">
    <property type="entry name" value="PLA1"/>
    <property type="match status" value="1"/>
</dbReference>
<keyword evidence="16" id="KW-0472">Membrane</keyword>
<keyword evidence="13 19" id="KW-0106">Calcium</keyword>
<evidence type="ECO:0000256" key="10">
    <source>
        <dbReference type="ARBA" id="ARBA00022723"/>
    </source>
</evidence>
<dbReference type="PANTHER" id="PTHR40457">
    <property type="entry name" value="PHOSPHOLIPASE A1"/>
    <property type="match status" value="1"/>
</dbReference>
<dbReference type="PANTHER" id="PTHR40457:SF1">
    <property type="entry name" value="PHOSPHOLIPASE A1"/>
    <property type="match status" value="1"/>
</dbReference>
<dbReference type="CDD" id="cd00541">
    <property type="entry name" value="OMPLA"/>
    <property type="match status" value="1"/>
</dbReference>
<comment type="catalytic activity">
    <reaction evidence="1 20">
        <text>a 1,2-diacyl-sn-glycero-3-phosphocholine + H2O = a 2-acyl-sn-glycero-3-phosphocholine + a fatty acid + H(+)</text>
        <dbReference type="Rhea" id="RHEA:18689"/>
        <dbReference type="ChEBI" id="CHEBI:15377"/>
        <dbReference type="ChEBI" id="CHEBI:15378"/>
        <dbReference type="ChEBI" id="CHEBI:28868"/>
        <dbReference type="ChEBI" id="CHEBI:57643"/>
        <dbReference type="ChEBI" id="CHEBI:57875"/>
        <dbReference type="EC" id="3.1.1.32"/>
    </reaction>
</comment>
<dbReference type="GO" id="GO:0016042">
    <property type="term" value="P:lipid catabolic process"/>
    <property type="evidence" value="ECO:0007669"/>
    <property type="project" value="UniProtKB-KW"/>
</dbReference>
<evidence type="ECO:0000256" key="3">
    <source>
        <dbReference type="ARBA" id="ARBA00010525"/>
    </source>
</evidence>
<evidence type="ECO:0000256" key="12">
    <source>
        <dbReference type="ARBA" id="ARBA00022801"/>
    </source>
</evidence>
<comment type="subunit">
    <text evidence="4 20">Homodimer; dimerization is reversible, and the dimeric form is the active one.</text>
</comment>
<dbReference type="Proteomes" id="UP000001890">
    <property type="component" value="Chromosome"/>
</dbReference>
<feature type="compositionally biased region" description="Pro residues" evidence="21">
    <location>
        <begin position="59"/>
        <end position="69"/>
    </location>
</feature>
<evidence type="ECO:0000256" key="19">
    <source>
        <dbReference type="PIRSR" id="PIRSR603187-2"/>
    </source>
</evidence>
<dbReference type="InterPro" id="IPR003187">
    <property type="entry name" value="PLipase_A1"/>
</dbReference>
<keyword evidence="8" id="KW-1134">Transmembrane beta strand</keyword>
<evidence type="ECO:0000313" key="23">
    <source>
        <dbReference type="Proteomes" id="UP000001890"/>
    </source>
</evidence>
<evidence type="ECO:0000256" key="13">
    <source>
        <dbReference type="ARBA" id="ARBA00022837"/>
    </source>
</evidence>
<protein>
    <recommendedName>
        <fullName evidence="7 20">Phospholipase A1</fullName>
        <ecNumber evidence="5 20">3.1.1.32</ecNumber>
        <ecNumber evidence="6 20">3.1.1.4</ecNumber>
    </recommendedName>
    <alternativeName>
        <fullName evidence="20">Phosphatidylcholine 1-acylhydrolase</fullName>
    </alternativeName>
</protein>
<evidence type="ECO:0000256" key="20">
    <source>
        <dbReference type="RuleBase" id="RU366027"/>
    </source>
</evidence>
<name>D2U8C8_XANAP</name>
<dbReference type="Gene3D" id="2.40.230.10">
    <property type="entry name" value="Phospholipase A1"/>
    <property type="match status" value="1"/>
</dbReference>
<keyword evidence="17 20" id="KW-0998">Cell outer membrane</keyword>
<dbReference type="KEGG" id="xal:XALC_1129"/>
<dbReference type="EC" id="3.1.1.4" evidence="6 20"/>
<keyword evidence="10 19" id="KW-0479">Metal-binding</keyword>
<dbReference type="SUPFAM" id="SSF56931">
    <property type="entry name" value="Outer membrane phospholipase A (OMPLA)"/>
    <property type="match status" value="1"/>
</dbReference>
<evidence type="ECO:0000256" key="16">
    <source>
        <dbReference type="ARBA" id="ARBA00023136"/>
    </source>
</evidence>
<evidence type="ECO:0000256" key="11">
    <source>
        <dbReference type="ARBA" id="ARBA00022729"/>
    </source>
</evidence>
<evidence type="ECO:0000256" key="21">
    <source>
        <dbReference type="SAM" id="MobiDB-lite"/>
    </source>
</evidence>
<keyword evidence="23" id="KW-1185">Reference proteome</keyword>
<dbReference type="EC" id="3.1.1.32" evidence="5 20"/>
<evidence type="ECO:0000256" key="5">
    <source>
        <dbReference type="ARBA" id="ARBA00013179"/>
    </source>
</evidence>
<dbReference type="PATRIC" id="fig|29447.3.peg.1130"/>
<comment type="catalytic activity">
    <reaction evidence="2 20">
        <text>a 1,2-diacyl-sn-glycero-3-phosphocholine + H2O = a 1-acyl-sn-glycero-3-phosphocholine + a fatty acid + H(+)</text>
        <dbReference type="Rhea" id="RHEA:15801"/>
        <dbReference type="ChEBI" id="CHEBI:15377"/>
        <dbReference type="ChEBI" id="CHEBI:15378"/>
        <dbReference type="ChEBI" id="CHEBI:28868"/>
        <dbReference type="ChEBI" id="CHEBI:57643"/>
        <dbReference type="ChEBI" id="CHEBI:58168"/>
        <dbReference type="EC" id="3.1.1.4"/>
    </reaction>
</comment>
<dbReference type="OrthoDB" id="188433at2"/>
<feature type="active site" description="Proton acceptor" evidence="18">
    <location>
        <position position="250"/>
    </location>
</feature>
<dbReference type="AlphaFoldDB" id="D2U8C8"/>
<dbReference type="GO" id="GO:0004623">
    <property type="term" value="F:phospholipase A2 activity"/>
    <property type="evidence" value="ECO:0007669"/>
    <property type="project" value="UniProtKB-EC"/>
</dbReference>
<organism evidence="22 23">
    <name type="scientific">Xanthomonas albilineans (strain GPE PC73 / CFBP 7063)</name>
    <dbReference type="NCBI Taxonomy" id="380358"/>
    <lineage>
        <taxon>Bacteria</taxon>
        <taxon>Pseudomonadati</taxon>
        <taxon>Pseudomonadota</taxon>
        <taxon>Gammaproteobacteria</taxon>
        <taxon>Lysobacterales</taxon>
        <taxon>Lysobacteraceae</taxon>
        <taxon>Xanthomonas</taxon>
    </lineage>
</organism>
<feature type="binding site" description="in dimeric form" evidence="19">
    <location>
        <position position="260"/>
    </location>
    <ligand>
        <name>Ca(2+)</name>
        <dbReference type="ChEBI" id="CHEBI:29108"/>
        <label>1</label>
    </ligand>
</feature>
<dbReference type="EMBL" id="FP565176">
    <property type="protein sequence ID" value="CBA15644.1"/>
    <property type="molecule type" value="Genomic_DNA"/>
</dbReference>
<comment type="similarity">
    <text evidence="3 20">Belongs to the phospholipase A1 family.</text>
</comment>
<dbReference type="GO" id="GO:0008970">
    <property type="term" value="F:phospholipase A1 activity"/>
    <property type="evidence" value="ECO:0007669"/>
    <property type="project" value="UniProtKB-EC"/>
</dbReference>
<reference evidence="22 23" key="1">
    <citation type="journal article" date="2009" name="BMC Genomics">
        <title>The complete genome sequence of Xanthomonas albilineans provides new insights into the reductive genome evolution of the xylem-limited Xanthomonadaceae.</title>
        <authorList>
            <person name="Pieretti I."/>
            <person name="Royer M."/>
            <person name="Barbe V."/>
            <person name="Carrere S."/>
            <person name="Koebnik R."/>
            <person name="Cociancich S."/>
            <person name="Couloux A."/>
            <person name="Darrasse A."/>
            <person name="Gouzy J."/>
            <person name="Jacques M.A."/>
            <person name="Lauber E."/>
            <person name="Manceau C."/>
            <person name="Mangenot S."/>
            <person name="Poussier S."/>
            <person name="Segurens B."/>
            <person name="Szurek B."/>
            <person name="Verdier V."/>
            <person name="Arlat M."/>
            <person name="Rott P."/>
        </authorList>
    </citation>
    <scope>NUCLEOTIDE SEQUENCE [LARGE SCALE GENOMIC DNA]</scope>
    <source>
        <strain evidence="23">GPE PC73 / CFBP 7063</strain>
    </source>
</reference>
<keyword evidence="12 20" id="KW-0378">Hydrolase</keyword>
<evidence type="ECO:0000256" key="1">
    <source>
        <dbReference type="ARBA" id="ARBA00000111"/>
    </source>
</evidence>
<comment type="function">
    <text evidence="20">Hydrolysis of phosphatidylcholine with phospholipase A2 (EC 3.1.1.4) and phospholipase A1 (EC 3.1.1.32) activities.</text>
</comment>
<dbReference type="PRINTS" id="PR01486">
    <property type="entry name" value="PHPHLIPASEA1"/>
</dbReference>
<keyword evidence="15 20" id="KW-0443">Lipid metabolism</keyword>
<evidence type="ECO:0000256" key="2">
    <source>
        <dbReference type="ARBA" id="ARBA00001604"/>
    </source>
</evidence>
<evidence type="ECO:0000256" key="8">
    <source>
        <dbReference type="ARBA" id="ARBA00022452"/>
    </source>
</evidence>
<keyword evidence="9" id="KW-0812">Transmembrane</keyword>
<evidence type="ECO:0000256" key="14">
    <source>
        <dbReference type="ARBA" id="ARBA00022963"/>
    </source>
</evidence>
<evidence type="ECO:0000256" key="15">
    <source>
        <dbReference type="ARBA" id="ARBA00023098"/>
    </source>
</evidence>
<proteinExistence type="inferred from homology"/>
<evidence type="ECO:0000256" key="18">
    <source>
        <dbReference type="PIRSR" id="PIRSR603187-1"/>
    </source>
</evidence>
<feature type="binding site" description="in dimeric form" evidence="19">
    <location>
        <position position="214"/>
    </location>
    <ligand>
        <name>Ca(2+)</name>
        <dbReference type="ChEBI" id="CHEBI:29108"/>
        <label>1</label>
    </ligand>
</feature>